<feature type="domain" description="SPOR" evidence="1">
    <location>
        <begin position="371"/>
        <end position="448"/>
    </location>
</feature>
<gene>
    <name evidence="2" type="ORF">Lade_0433</name>
</gene>
<dbReference type="Proteomes" id="UP000054859">
    <property type="component" value="Unassembled WGS sequence"/>
</dbReference>
<dbReference type="STRING" id="45056.Lade_0433"/>
<dbReference type="GO" id="GO:0016887">
    <property type="term" value="F:ATP hydrolysis activity"/>
    <property type="evidence" value="ECO:0007669"/>
    <property type="project" value="InterPro"/>
</dbReference>
<dbReference type="Gene3D" id="3.30.70.1070">
    <property type="entry name" value="Sporulation related repeat"/>
    <property type="match status" value="1"/>
</dbReference>
<dbReference type="Pfam" id="PF13401">
    <property type="entry name" value="AAA_22"/>
    <property type="match status" value="1"/>
</dbReference>
<evidence type="ECO:0000259" key="1">
    <source>
        <dbReference type="PROSITE" id="PS51724"/>
    </source>
</evidence>
<evidence type="ECO:0000313" key="2">
    <source>
        <dbReference type="EMBL" id="KTC65775.1"/>
    </source>
</evidence>
<dbReference type="Gene3D" id="3.40.50.300">
    <property type="entry name" value="P-loop containing nucleotide triphosphate hydrolases"/>
    <property type="match status" value="1"/>
</dbReference>
<proteinExistence type="predicted"/>
<dbReference type="InterPro" id="IPR052026">
    <property type="entry name" value="ExeA_AAA_ATPase_DNA-bind"/>
</dbReference>
<dbReference type="InterPro" id="IPR027417">
    <property type="entry name" value="P-loop_NTPase"/>
</dbReference>
<dbReference type="InterPro" id="IPR007730">
    <property type="entry name" value="SPOR-like_dom"/>
</dbReference>
<dbReference type="Pfam" id="PF05036">
    <property type="entry name" value="SPOR"/>
    <property type="match status" value="1"/>
</dbReference>
<dbReference type="GO" id="GO:0042834">
    <property type="term" value="F:peptidoglycan binding"/>
    <property type="evidence" value="ECO:0007669"/>
    <property type="project" value="InterPro"/>
</dbReference>
<dbReference type="PROSITE" id="PS51724">
    <property type="entry name" value="SPOR"/>
    <property type="match status" value="1"/>
</dbReference>
<dbReference type="EMBL" id="LNKA01000001">
    <property type="protein sequence ID" value="KTC65775.1"/>
    <property type="molecule type" value="Genomic_DNA"/>
</dbReference>
<dbReference type="InterPro" id="IPR036680">
    <property type="entry name" value="SPOR-like_sf"/>
</dbReference>
<dbReference type="AlphaFoldDB" id="A0A0W0R3W8"/>
<protein>
    <submittedName>
        <fullName evidence="2">DamX-related protein</fullName>
    </submittedName>
</protein>
<dbReference type="PATRIC" id="fig|45056.6.peg.449"/>
<dbReference type="PANTHER" id="PTHR35894">
    <property type="entry name" value="GENERAL SECRETION PATHWAY PROTEIN A-RELATED"/>
    <property type="match status" value="1"/>
</dbReference>
<accession>A0A0W0R3W8</accession>
<dbReference type="InterPro" id="IPR049945">
    <property type="entry name" value="AAA_22"/>
</dbReference>
<dbReference type="RefSeq" id="WP_058461510.1">
    <property type="nucleotide sequence ID" value="NZ_CAAAHS010000004.1"/>
</dbReference>
<organism evidence="2 3">
    <name type="scientific">Legionella adelaidensis</name>
    <dbReference type="NCBI Taxonomy" id="45056"/>
    <lineage>
        <taxon>Bacteria</taxon>
        <taxon>Pseudomonadati</taxon>
        <taxon>Pseudomonadota</taxon>
        <taxon>Gammaproteobacteria</taxon>
        <taxon>Legionellales</taxon>
        <taxon>Legionellaceae</taxon>
        <taxon>Legionella</taxon>
    </lineage>
</organism>
<evidence type="ECO:0000313" key="3">
    <source>
        <dbReference type="Proteomes" id="UP000054859"/>
    </source>
</evidence>
<sequence>MHDGSFTLSARANEEDAIFKPTSWLVKIEFIKQLIMASNVLISIVSEHGGGKSTFARVLANSLENQVEVIPFNATPLFTKESLLTYVAHQIDEELQPNLTAIISYCQENYKNTLIVIDDAHNLSEEFLIEILATLQKQEGKSYFHICLVSNYSLVPLLNRLSETYTEIIHTIELGPLNENETKTYILERLSTLGINEIPDEDIQQFYQLTEGNIVGINTQMASYFKTNKETSFSKNKKNAYIKWASLTAGIVLAAGLSFFLLSEDSNQNLEVKPSIQLAKNPEELQVQQIDLPLESDIANYQLAAVRQAIEIASLKRIEVAPNEEDPQLDDSMVVMDKVVVIPKVKPPKEVSVAQKPASKIINKMPVKQAALDNSKFTIQILASHKSEDLAKFAKMHGLKNTKVLNAKRQGKNWYVLTLGAYASKEQAKQALKALPTSIAQLNPWVRALAELKA</sequence>
<dbReference type="PANTHER" id="PTHR35894:SF1">
    <property type="entry name" value="PHOSPHORIBULOKINASE _ URIDINE KINASE FAMILY"/>
    <property type="match status" value="1"/>
</dbReference>
<keyword evidence="3" id="KW-1185">Reference proteome</keyword>
<reference evidence="2 3" key="1">
    <citation type="submission" date="2015-11" db="EMBL/GenBank/DDBJ databases">
        <title>Identification of large and diverse effector repertoires of 38 Legionella species.</title>
        <authorList>
            <person name="Burstein D."/>
            <person name="Amaro F."/>
            <person name="Zusman T."/>
            <person name="Lifshitz Z."/>
            <person name="Cohen O."/>
            <person name="Gilbert J.A."/>
            <person name="Pupko T."/>
            <person name="Shuman H.A."/>
            <person name="Segal G."/>
        </authorList>
    </citation>
    <scope>NUCLEOTIDE SEQUENCE [LARGE SCALE GENOMIC DNA]</scope>
    <source>
        <strain evidence="2 3">1762-AUS-E</strain>
    </source>
</reference>
<comment type="caution">
    <text evidence="2">The sequence shown here is derived from an EMBL/GenBank/DDBJ whole genome shotgun (WGS) entry which is preliminary data.</text>
</comment>
<dbReference type="SUPFAM" id="SSF52540">
    <property type="entry name" value="P-loop containing nucleoside triphosphate hydrolases"/>
    <property type="match status" value="1"/>
</dbReference>
<name>A0A0W0R3W8_9GAMM</name>